<dbReference type="Gene3D" id="2.60.40.1120">
    <property type="entry name" value="Carboxypeptidase-like, regulatory domain"/>
    <property type="match status" value="1"/>
</dbReference>
<keyword evidence="5 7" id="KW-0472">Membrane</keyword>
<dbReference type="Gene3D" id="2.170.130.10">
    <property type="entry name" value="TonB-dependent receptor, plug domain"/>
    <property type="match status" value="1"/>
</dbReference>
<keyword evidence="4 7" id="KW-0812">Transmembrane</keyword>
<name>A0A420BH52_SPHD1</name>
<dbReference type="InterPro" id="IPR039426">
    <property type="entry name" value="TonB-dep_rcpt-like"/>
</dbReference>
<feature type="signal peptide" evidence="8">
    <location>
        <begin position="1"/>
        <end position="19"/>
    </location>
</feature>
<sequence>MKKNSFIASAILFSLFWSAFPESTNAAPYTLGQQAKLKSLSLRSAINNLGKQFGYQVYYVESDLQGLYVEETALQFKTMNESIDFLKRNFPLDFFVKDKVLTVKRLMKTAKQQQILVGVIRDQDNKPVSGVTIEFLNSSVKTLSQADGSYRLAVPNVPEKVLMVSHVGYDTFRTTIESQDQLDIKLNTKNRLLDEIVVIGYGEQSRAKIVGAVSKIDAKSLEKTAAASFEQQLAGKVSGVVINQADGQPGASAQIVIRGRGTLTAEASPLIVVDGFPLSEGNTLNSINPSDIASINILKDAASAAIYGSRAANGVILVTTKEGKMGAEKTKVGFDAYYGFQQQTSGVKLVDGYQLAQFLSEARDWGYVSKDPRNRSASDPNSVRVTKKINGKNIDGRELSLDYLRPYLDGQQGLTNTDWMDLAFRTAPMSNYNVNISGGGAQSKFYTSLGYFNQKGVVIGSDMQRYSAAVNLETKISSKLDFGIHLKPSYTHQNARDQSSRSDGALGLIPLSFPFYSPYKADGSLNISDQLVQEQRILEGVAINGTPVENLLATSTLVKKLNQRFKTFGNIFLNYEIIKGLKYRFSLGGDYDSYLADFYYPLSVGAYRIPAPRPDADGTQTRISTYNYLVENTLNYDFRIQKHSFNVLIGHTFQKERINLNKTTGTGYADDNIQNIAGASATRSVPKIGMWTLESFLSRIQYDYDAKYLVSLALRRDGSSRFGENNRWGNFPSASVGWVMSKENFFPENDFLNFAKLALSWGKTGNNQIGNYSSYALVTNVNDYTKYNYDYLNGSTVAPGYITSTSSNPNLGWEIANAQNIGLDLGFLKNRLNLSLAYYKTNTKGLLLKVPVPAQSGYSEALANVGEMENEGFEAQLSGNNFMIGKVAIGFNANATRNSNKVLALGPGQNKIATGVDQNFVTKVGGSIAEIYAYTVDGVYKTQAEIDNSPHLDGTLTGDYRVIDVNNDGKINEEDKTSKGSYAPKWTYGFGSDITYKRFNFSFDFASIYGRTLLDGDMSSLTESGEGFAVPSQYYFENRYHPENNPGGFLGQPNFGNFSNSRKLVRSSVVVQRNNGDYFRLRNVRLAYNFDSSFLKKIKLSDLQLYVSGTNLFTKTKFRGWNPDGTTMENILTSGYNTGGNYPIARTITFGLKATY</sequence>
<comment type="subcellular location">
    <subcellularLocation>
        <location evidence="1 7">Cell outer membrane</location>
        <topology evidence="1 7">Multi-pass membrane protein</topology>
    </subcellularLocation>
</comment>
<dbReference type="InterPro" id="IPR008969">
    <property type="entry name" value="CarboxyPept-like_regulatory"/>
</dbReference>
<keyword evidence="11" id="KW-1185">Reference proteome</keyword>
<evidence type="ECO:0000256" key="6">
    <source>
        <dbReference type="ARBA" id="ARBA00023237"/>
    </source>
</evidence>
<dbReference type="InterPro" id="IPR023997">
    <property type="entry name" value="TonB-dep_OMP_SusC/RagA_CS"/>
</dbReference>
<evidence type="ECO:0000256" key="8">
    <source>
        <dbReference type="SAM" id="SignalP"/>
    </source>
</evidence>
<dbReference type="Pfam" id="PF07715">
    <property type="entry name" value="Plug"/>
    <property type="match status" value="1"/>
</dbReference>
<evidence type="ECO:0000256" key="1">
    <source>
        <dbReference type="ARBA" id="ARBA00004571"/>
    </source>
</evidence>
<evidence type="ECO:0000256" key="4">
    <source>
        <dbReference type="ARBA" id="ARBA00022692"/>
    </source>
</evidence>
<dbReference type="Pfam" id="PF13715">
    <property type="entry name" value="CarbopepD_reg_2"/>
    <property type="match status" value="1"/>
</dbReference>
<protein>
    <submittedName>
        <fullName evidence="10">TonB-linked SusC/RagA family outer membrane protein</fullName>
    </submittedName>
</protein>
<dbReference type="Gene3D" id="2.40.170.20">
    <property type="entry name" value="TonB-dependent receptor, beta-barrel domain"/>
    <property type="match status" value="1"/>
</dbReference>
<evidence type="ECO:0000256" key="3">
    <source>
        <dbReference type="ARBA" id="ARBA00022452"/>
    </source>
</evidence>
<dbReference type="SUPFAM" id="SSF49464">
    <property type="entry name" value="Carboxypeptidase regulatory domain-like"/>
    <property type="match status" value="1"/>
</dbReference>
<evidence type="ECO:0000313" key="10">
    <source>
        <dbReference type="EMBL" id="RKE56074.1"/>
    </source>
</evidence>
<feature type="chain" id="PRO_5018996533" evidence="8">
    <location>
        <begin position="20"/>
        <end position="1156"/>
    </location>
</feature>
<evidence type="ECO:0000256" key="5">
    <source>
        <dbReference type="ARBA" id="ARBA00023136"/>
    </source>
</evidence>
<accession>A0A420BH52</accession>
<dbReference type="InterPro" id="IPR012910">
    <property type="entry name" value="Plug_dom"/>
</dbReference>
<evidence type="ECO:0000313" key="11">
    <source>
        <dbReference type="Proteomes" id="UP000286246"/>
    </source>
</evidence>
<gene>
    <name evidence="10" type="ORF">DFQ12_0926</name>
</gene>
<dbReference type="AlphaFoldDB" id="A0A420BH52"/>
<keyword evidence="8" id="KW-0732">Signal</keyword>
<keyword evidence="6 7" id="KW-0998">Cell outer membrane</keyword>
<comment type="similarity">
    <text evidence="7">Belongs to the TonB-dependent receptor family.</text>
</comment>
<keyword evidence="2 7" id="KW-0813">Transport</keyword>
<organism evidence="10 11">
    <name type="scientific">Sphingobacterium detergens</name>
    <dbReference type="NCBI Taxonomy" id="1145106"/>
    <lineage>
        <taxon>Bacteria</taxon>
        <taxon>Pseudomonadati</taxon>
        <taxon>Bacteroidota</taxon>
        <taxon>Sphingobacteriia</taxon>
        <taxon>Sphingobacteriales</taxon>
        <taxon>Sphingobacteriaceae</taxon>
        <taxon>Sphingobacterium</taxon>
    </lineage>
</organism>
<keyword evidence="3 7" id="KW-1134">Transmembrane beta strand</keyword>
<reference evidence="10 11" key="1">
    <citation type="submission" date="2018-09" db="EMBL/GenBank/DDBJ databases">
        <title>Genomic Encyclopedia of Type Strains, Phase III (KMG-III): the genomes of soil and plant-associated and newly described type strains.</title>
        <authorList>
            <person name="Whitman W."/>
        </authorList>
    </citation>
    <scope>NUCLEOTIDE SEQUENCE [LARGE SCALE GENOMIC DNA]</scope>
    <source>
        <strain evidence="10 11">CECT 7938</strain>
    </source>
</reference>
<evidence type="ECO:0000256" key="2">
    <source>
        <dbReference type="ARBA" id="ARBA00022448"/>
    </source>
</evidence>
<dbReference type="InterPro" id="IPR036942">
    <property type="entry name" value="Beta-barrel_TonB_sf"/>
</dbReference>
<dbReference type="OrthoDB" id="9768177at2"/>
<dbReference type="EMBL" id="RAPY01000001">
    <property type="protein sequence ID" value="RKE56074.1"/>
    <property type="molecule type" value="Genomic_DNA"/>
</dbReference>
<dbReference type="NCBIfam" id="TIGR04057">
    <property type="entry name" value="SusC_RagA_signa"/>
    <property type="match status" value="1"/>
</dbReference>
<dbReference type="InterPro" id="IPR037066">
    <property type="entry name" value="Plug_dom_sf"/>
</dbReference>
<dbReference type="InterPro" id="IPR023996">
    <property type="entry name" value="TonB-dep_OMP_SusC/RagA"/>
</dbReference>
<dbReference type="SUPFAM" id="SSF56935">
    <property type="entry name" value="Porins"/>
    <property type="match status" value="1"/>
</dbReference>
<evidence type="ECO:0000259" key="9">
    <source>
        <dbReference type="Pfam" id="PF07715"/>
    </source>
</evidence>
<dbReference type="NCBIfam" id="TIGR04056">
    <property type="entry name" value="OMP_RagA_SusC"/>
    <property type="match status" value="1"/>
</dbReference>
<dbReference type="Proteomes" id="UP000286246">
    <property type="component" value="Unassembled WGS sequence"/>
</dbReference>
<evidence type="ECO:0000256" key="7">
    <source>
        <dbReference type="PROSITE-ProRule" id="PRU01360"/>
    </source>
</evidence>
<dbReference type="FunFam" id="2.170.130.10:FF:000003">
    <property type="entry name" value="SusC/RagA family TonB-linked outer membrane protein"/>
    <property type="match status" value="1"/>
</dbReference>
<dbReference type="GO" id="GO:0009279">
    <property type="term" value="C:cell outer membrane"/>
    <property type="evidence" value="ECO:0007669"/>
    <property type="project" value="UniProtKB-SubCell"/>
</dbReference>
<dbReference type="PROSITE" id="PS52016">
    <property type="entry name" value="TONB_DEPENDENT_REC_3"/>
    <property type="match status" value="1"/>
</dbReference>
<comment type="caution">
    <text evidence="10">The sequence shown here is derived from an EMBL/GenBank/DDBJ whole genome shotgun (WGS) entry which is preliminary data.</text>
</comment>
<dbReference type="RefSeq" id="WP_120257790.1">
    <property type="nucleotide sequence ID" value="NZ_RAPY01000001.1"/>
</dbReference>
<proteinExistence type="inferred from homology"/>
<feature type="domain" description="TonB-dependent receptor plug" evidence="9">
    <location>
        <begin position="208"/>
        <end position="315"/>
    </location>
</feature>